<feature type="active site" description="Proton acceptor" evidence="7">
    <location>
        <position position="213"/>
    </location>
</feature>
<feature type="binding site" evidence="8">
    <location>
        <position position="67"/>
    </location>
    <ligand>
        <name>Zn(2+)</name>
        <dbReference type="ChEBI" id="CHEBI:29105"/>
        <label>1</label>
    </ligand>
</feature>
<evidence type="ECO:0000256" key="1">
    <source>
        <dbReference type="ARBA" id="ARBA00006272"/>
    </source>
</evidence>
<dbReference type="Pfam" id="PF05343">
    <property type="entry name" value="Peptidase_M42"/>
    <property type="match status" value="1"/>
</dbReference>
<accession>A0A926DGW1</accession>
<feature type="binding site" evidence="8">
    <location>
        <position position="333"/>
    </location>
    <ligand>
        <name>Zn(2+)</name>
        <dbReference type="ChEBI" id="CHEBI:29105"/>
        <label>2</label>
    </ligand>
</feature>
<comment type="caution">
    <text evidence="9">The sequence shown here is derived from an EMBL/GenBank/DDBJ whole genome shotgun (WGS) entry which is preliminary data.</text>
</comment>
<evidence type="ECO:0000256" key="2">
    <source>
        <dbReference type="ARBA" id="ARBA00022438"/>
    </source>
</evidence>
<dbReference type="InterPro" id="IPR008007">
    <property type="entry name" value="Peptidase_M42"/>
</dbReference>
<keyword evidence="5" id="KW-0378">Hydrolase</keyword>
<dbReference type="InterPro" id="IPR023367">
    <property type="entry name" value="Peptidase_M42_dom2"/>
</dbReference>
<dbReference type="GO" id="GO:0004177">
    <property type="term" value="F:aminopeptidase activity"/>
    <property type="evidence" value="ECO:0007669"/>
    <property type="project" value="UniProtKB-UniRule"/>
</dbReference>
<evidence type="ECO:0000256" key="5">
    <source>
        <dbReference type="ARBA" id="ARBA00022801"/>
    </source>
</evidence>
<evidence type="ECO:0000256" key="6">
    <source>
        <dbReference type="PIRNR" id="PIRNR001123"/>
    </source>
</evidence>
<feature type="binding site" evidence="8">
    <location>
        <position position="214"/>
    </location>
    <ligand>
        <name>Zn(2+)</name>
        <dbReference type="ChEBI" id="CHEBI:29105"/>
        <label>2</label>
    </ligand>
</feature>
<feature type="binding site" evidence="8">
    <location>
        <position position="181"/>
    </location>
    <ligand>
        <name>Zn(2+)</name>
        <dbReference type="ChEBI" id="CHEBI:29105"/>
        <label>1</label>
    </ligand>
</feature>
<dbReference type="PANTHER" id="PTHR32481">
    <property type="entry name" value="AMINOPEPTIDASE"/>
    <property type="match status" value="1"/>
</dbReference>
<name>A0A926DGW1_9FIRM</name>
<proteinExistence type="inferred from homology"/>
<evidence type="ECO:0000313" key="9">
    <source>
        <dbReference type="EMBL" id="MBC8538523.1"/>
    </source>
</evidence>
<feature type="binding site" evidence="8">
    <location>
        <position position="181"/>
    </location>
    <ligand>
        <name>Zn(2+)</name>
        <dbReference type="ChEBI" id="CHEBI:29105"/>
        <label>2</label>
    </ligand>
</feature>
<evidence type="ECO:0000256" key="3">
    <source>
        <dbReference type="ARBA" id="ARBA00022670"/>
    </source>
</evidence>
<dbReference type="Proteomes" id="UP000617951">
    <property type="component" value="Unassembled WGS sequence"/>
</dbReference>
<dbReference type="EMBL" id="JACRSS010000002">
    <property type="protein sequence ID" value="MBC8538523.1"/>
    <property type="molecule type" value="Genomic_DNA"/>
</dbReference>
<evidence type="ECO:0000313" key="10">
    <source>
        <dbReference type="Proteomes" id="UP000617951"/>
    </source>
</evidence>
<dbReference type="Gene3D" id="3.40.630.10">
    <property type="entry name" value="Zn peptidases"/>
    <property type="match status" value="1"/>
</dbReference>
<dbReference type="PIRSF" id="PIRSF001123">
    <property type="entry name" value="PepA_GA"/>
    <property type="match status" value="1"/>
</dbReference>
<dbReference type="PANTHER" id="PTHR32481:SF0">
    <property type="entry name" value="AMINOPEPTIDASE YPDE-RELATED"/>
    <property type="match status" value="1"/>
</dbReference>
<comment type="similarity">
    <text evidence="1 6">Belongs to the peptidase M42 family.</text>
</comment>
<dbReference type="SUPFAM" id="SSF53187">
    <property type="entry name" value="Zn-dependent exopeptidases"/>
    <property type="match status" value="1"/>
</dbReference>
<keyword evidence="3" id="KW-0645">Protease</keyword>
<organism evidence="9 10">
    <name type="scientific">Guopingia tenuis</name>
    <dbReference type="NCBI Taxonomy" id="2763656"/>
    <lineage>
        <taxon>Bacteria</taxon>
        <taxon>Bacillati</taxon>
        <taxon>Bacillota</taxon>
        <taxon>Clostridia</taxon>
        <taxon>Christensenellales</taxon>
        <taxon>Christensenellaceae</taxon>
        <taxon>Guopingia</taxon>
    </lineage>
</organism>
<protein>
    <submittedName>
        <fullName evidence="9">M20/M25/M40 family metallo-hydrolase</fullName>
    </submittedName>
</protein>
<reference evidence="9" key="1">
    <citation type="submission" date="2020-08" db="EMBL/GenBank/DDBJ databases">
        <title>Genome public.</title>
        <authorList>
            <person name="Liu C."/>
            <person name="Sun Q."/>
        </authorList>
    </citation>
    <scope>NUCLEOTIDE SEQUENCE</scope>
    <source>
        <strain evidence="9">NSJ-63</strain>
    </source>
</reference>
<evidence type="ECO:0000256" key="4">
    <source>
        <dbReference type="ARBA" id="ARBA00022723"/>
    </source>
</evidence>
<dbReference type="RefSeq" id="WP_249280273.1">
    <property type="nucleotide sequence ID" value="NZ_JACRSS010000002.1"/>
</dbReference>
<dbReference type="Gene3D" id="2.40.30.40">
    <property type="entry name" value="Peptidase M42, domain 2"/>
    <property type="match status" value="1"/>
</dbReference>
<dbReference type="SUPFAM" id="SSF101821">
    <property type="entry name" value="Aminopeptidase/glucanase lid domain"/>
    <property type="match status" value="1"/>
</dbReference>
<keyword evidence="2" id="KW-0031">Aminopeptidase</keyword>
<evidence type="ECO:0000256" key="8">
    <source>
        <dbReference type="PIRSR" id="PIRSR001123-2"/>
    </source>
</evidence>
<dbReference type="AlphaFoldDB" id="A0A926DGW1"/>
<dbReference type="InterPro" id="IPR051464">
    <property type="entry name" value="Peptidase_M42_aminopept"/>
</dbReference>
<sequence>MVKQAIKETYFALNGLIGVAGFEQDVVRFCRDWLAPLADELTVTTTGNLIATFHGRRPGYRMMLAAHVDEVGYIVKHIRPDGFLLFERLGNPVAKTMPSRRLLLQGKHGVVPGVIGLTPGHVETAEEAGRVNASKDSYIDVGAADAADAAAMGIEVGTVAVPDSPAIEMYHKDLIMGRAADDRINCAVLLELAKELKEMDFAGTVDLVLSVQEEIGVIGAKQVTAALRPDYCVVLDTFPAGGTPDVPVTRLPVRMGGGPVISLVDTLVGPMTCGYVTNKKLVELARDVSQKEGISLQFITMCEDHYGTDAIGITNEGSHCPCVSLGMPRRYSHAPNEMFSVADAADIYRLVKGMVEKNGELNLSFLG</sequence>
<keyword evidence="10" id="KW-1185">Reference proteome</keyword>
<feature type="binding site" evidence="8">
    <location>
        <position position="236"/>
    </location>
    <ligand>
        <name>Zn(2+)</name>
        <dbReference type="ChEBI" id="CHEBI:29105"/>
        <label>1</label>
    </ligand>
</feature>
<evidence type="ECO:0000256" key="7">
    <source>
        <dbReference type="PIRSR" id="PIRSR001123-1"/>
    </source>
</evidence>
<dbReference type="GO" id="GO:0006508">
    <property type="term" value="P:proteolysis"/>
    <property type="evidence" value="ECO:0007669"/>
    <property type="project" value="UniProtKB-KW"/>
</dbReference>
<dbReference type="GO" id="GO:0046872">
    <property type="term" value="F:metal ion binding"/>
    <property type="evidence" value="ECO:0007669"/>
    <property type="project" value="UniProtKB-UniRule"/>
</dbReference>
<keyword evidence="4 8" id="KW-0479">Metal-binding</keyword>
<gene>
    <name evidence="9" type="ORF">H8693_06210</name>
</gene>
<comment type="cofactor">
    <cofactor evidence="8">
        <name>a divalent metal cation</name>
        <dbReference type="ChEBI" id="CHEBI:60240"/>
    </cofactor>
    <text evidence="8">Binds 2 divalent metal cations per subunit.</text>
</comment>